<dbReference type="Proteomes" id="UP001164929">
    <property type="component" value="Chromosome 11"/>
</dbReference>
<dbReference type="AlphaFoldDB" id="A0AAD6M852"/>
<protein>
    <submittedName>
        <fullName evidence="1">Uncharacterized protein</fullName>
    </submittedName>
</protein>
<evidence type="ECO:0000313" key="1">
    <source>
        <dbReference type="EMBL" id="KAJ6980644.1"/>
    </source>
</evidence>
<name>A0AAD6M852_9ROSI</name>
<evidence type="ECO:0000313" key="2">
    <source>
        <dbReference type="Proteomes" id="UP001164929"/>
    </source>
</evidence>
<organism evidence="1 2">
    <name type="scientific">Populus alba x Populus x berolinensis</name>
    <dbReference type="NCBI Taxonomy" id="444605"/>
    <lineage>
        <taxon>Eukaryota</taxon>
        <taxon>Viridiplantae</taxon>
        <taxon>Streptophyta</taxon>
        <taxon>Embryophyta</taxon>
        <taxon>Tracheophyta</taxon>
        <taxon>Spermatophyta</taxon>
        <taxon>Magnoliopsida</taxon>
        <taxon>eudicotyledons</taxon>
        <taxon>Gunneridae</taxon>
        <taxon>Pentapetalae</taxon>
        <taxon>rosids</taxon>
        <taxon>fabids</taxon>
        <taxon>Malpighiales</taxon>
        <taxon>Salicaceae</taxon>
        <taxon>Saliceae</taxon>
        <taxon>Populus</taxon>
    </lineage>
</organism>
<gene>
    <name evidence="1" type="ORF">NC653_028454</name>
</gene>
<comment type="caution">
    <text evidence="1">The sequence shown here is derived from an EMBL/GenBank/DDBJ whole genome shotgun (WGS) entry which is preliminary data.</text>
</comment>
<reference evidence="1" key="1">
    <citation type="journal article" date="2023" name="Mol. Ecol. Resour.">
        <title>Chromosome-level genome assembly of a triploid poplar Populus alba 'Berolinensis'.</title>
        <authorList>
            <person name="Chen S."/>
            <person name="Yu Y."/>
            <person name="Wang X."/>
            <person name="Wang S."/>
            <person name="Zhang T."/>
            <person name="Zhou Y."/>
            <person name="He R."/>
            <person name="Meng N."/>
            <person name="Wang Y."/>
            <person name="Liu W."/>
            <person name="Liu Z."/>
            <person name="Liu J."/>
            <person name="Guo Q."/>
            <person name="Huang H."/>
            <person name="Sederoff R.R."/>
            <person name="Wang G."/>
            <person name="Qu G."/>
            <person name="Chen S."/>
        </authorList>
    </citation>
    <scope>NUCLEOTIDE SEQUENCE</scope>
    <source>
        <strain evidence="1">SC-2020</strain>
    </source>
</reference>
<sequence>MAEPRLCTVNRTVRCHWELLKLECMPSIGQGSREKSCNY</sequence>
<dbReference type="EMBL" id="JAQIZT010000011">
    <property type="protein sequence ID" value="KAJ6980644.1"/>
    <property type="molecule type" value="Genomic_DNA"/>
</dbReference>
<accession>A0AAD6M852</accession>
<proteinExistence type="predicted"/>
<keyword evidence="2" id="KW-1185">Reference proteome</keyword>